<evidence type="ECO:0000313" key="2">
    <source>
        <dbReference type="EMBL" id="MFC6281392.1"/>
    </source>
</evidence>
<dbReference type="InterPro" id="IPR022061">
    <property type="entry name" value="DUF3617"/>
</dbReference>
<name>A0ABW1TX86_9BURK</name>
<dbReference type="EMBL" id="JBHSRS010000018">
    <property type="protein sequence ID" value="MFC6281392.1"/>
    <property type="molecule type" value="Genomic_DNA"/>
</dbReference>
<evidence type="ECO:0000256" key="1">
    <source>
        <dbReference type="SAM" id="SignalP"/>
    </source>
</evidence>
<keyword evidence="3" id="KW-1185">Reference proteome</keyword>
<dbReference type="Proteomes" id="UP001596270">
    <property type="component" value="Unassembled WGS sequence"/>
</dbReference>
<dbReference type="Pfam" id="PF12276">
    <property type="entry name" value="DUF3617"/>
    <property type="match status" value="1"/>
</dbReference>
<feature type="chain" id="PRO_5046753671" evidence="1">
    <location>
        <begin position="21"/>
        <end position="188"/>
    </location>
</feature>
<keyword evidence="1" id="KW-0732">Signal</keyword>
<comment type="caution">
    <text evidence="2">The sequence shown here is derived from an EMBL/GenBank/DDBJ whole genome shotgun (WGS) entry which is preliminary data.</text>
</comment>
<gene>
    <name evidence="2" type="ORF">ACFQND_09140</name>
</gene>
<dbReference type="RefSeq" id="WP_371439059.1">
    <property type="nucleotide sequence ID" value="NZ_JBHSRS010000018.1"/>
</dbReference>
<sequence>MKTSTFLQASLAGLSALAFAAPAIAQAMKPGLWESTNKIGGSPAMDQAMAQMQQQLANMPPAQRKQMEDMMARQGMSMGGASNGGMTMKMCITKEMIERNQLPIQQKGNCTTTISDKTRSSMKVRLTCTDPPSSGEGIYTFQGDSAYTMSMNITSTVKGVQTNTSIAASGSWLGSDCGNIKPMEPPKQ</sequence>
<feature type="signal peptide" evidence="1">
    <location>
        <begin position="1"/>
        <end position="20"/>
    </location>
</feature>
<reference evidence="3" key="1">
    <citation type="journal article" date="2019" name="Int. J. Syst. Evol. Microbiol.">
        <title>The Global Catalogue of Microorganisms (GCM) 10K type strain sequencing project: providing services to taxonomists for standard genome sequencing and annotation.</title>
        <authorList>
            <consortium name="The Broad Institute Genomics Platform"/>
            <consortium name="The Broad Institute Genome Sequencing Center for Infectious Disease"/>
            <person name="Wu L."/>
            <person name="Ma J."/>
        </authorList>
    </citation>
    <scope>NUCLEOTIDE SEQUENCE [LARGE SCALE GENOMIC DNA]</scope>
    <source>
        <strain evidence="3">CCUG 39402</strain>
    </source>
</reference>
<proteinExistence type="predicted"/>
<organism evidence="2 3">
    <name type="scientific">Polaromonas aquatica</name>
    <dbReference type="NCBI Taxonomy" id="332657"/>
    <lineage>
        <taxon>Bacteria</taxon>
        <taxon>Pseudomonadati</taxon>
        <taxon>Pseudomonadota</taxon>
        <taxon>Betaproteobacteria</taxon>
        <taxon>Burkholderiales</taxon>
        <taxon>Comamonadaceae</taxon>
        <taxon>Polaromonas</taxon>
    </lineage>
</organism>
<protein>
    <submittedName>
        <fullName evidence="2">DUF3617 domain-containing protein</fullName>
    </submittedName>
</protein>
<accession>A0ABW1TX86</accession>
<evidence type="ECO:0000313" key="3">
    <source>
        <dbReference type="Proteomes" id="UP001596270"/>
    </source>
</evidence>